<dbReference type="AlphaFoldDB" id="A0AAW2REA7"/>
<evidence type="ECO:0000313" key="1">
    <source>
        <dbReference type="EMBL" id="KAL0378612.1"/>
    </source>
</evidence>
<reference evidence="1" key="2">
    <citation type="journal article" date="2024" name="Plant">
        <title>Genomic evolution and insights into agronomic trait innovations of Sesamum species.</title>
        <authorList>
            <person name="Miao H."/>
            <person name="Wang L."/>
            <person name="Qu L."/>
            <person name="Liu H."/>
            <person name="Sun Y."/>
            <person name="Le M."/>
            <person name="Wang Q."/>
            <person name="Wei S."/>
            <person name="Zheng Y."/>
            <person name="Lin W."/>
            <person name="Duan Y."/>
            <person name="Cao H."/>
            <person name="Xiong S."/>
            <person name="Wang X."/>
            <person name="Wei L."/>
            <person name="Li C."/>
            <person name="Ma Q."/>
            <person name="Ju M."/>
            <person name="Zhao R."/>
            <person name="Li G."/>
            <person name="Mu C."/>
            <person name="Tian Q."/>
            <person name="Mei H."/>
            <person name="Zhang T."/>
            <person name="Gao T."/>
            <person name="Zhang H."/>
        </authorList>
    </citation>
    <scope>NUCLEOTIDE SEQUENCE</scope>
    <source>
        <strain evidence="1">G02</strain>
    </source>
</reference>
<name>A0AAW2REA7_SESRA</name>
<comment type="caution">
    <text evidence="1">The sequence shown here is derived from an EMBL/GenBank/DDBJ whole genome shotgun (WGS) entry which is preliminary data.</text>
</comment>
<accession>A0AAW2REA7</accession>
<reference evidence="1" key="1">
    <citation type="submission" date="2020-06" db="EMBL/GenBank/DDBJ databases">
        <authorList>
            <person name="Li T."/>
            <person name="Hu X."/>
            <person name="Zhang T."/>
            <person name="Song X."/>
            <person name="Zhang H."/>
            <person name="Dai N."/>
            <person name="Sheng W."/>
            <person name="Hou X."/>
            <person name="Wei L."/>
        </authorList>
    </citation>
    <scope>NUCLEOTIDE SEQUENCE</scope>
    <source>
        <strain evidence="1">G02</strain>
        <tissue evidence="1">Leaf</tissue>
    </source>
</reference>
<protein>
    <submittedName>
        <fullName evidence="1">Uncharacterized protein</fullName>
    </submittedName>
</protein>
<sequence>MEVENDHSISILDHPWLPRPTTFQLIGRPTTLSEDSKVLSLITPDHEWNESLVRSVFCSLDADCFLGISIRGTEERDELI</sequence>
<organism evidence="1">
    <name type="scientific">Sesamum radiatum</name>
    <name type="common">Black benniseed</name>
    <dbReference type="NCBI Taxonomy" id="300843"/>
    <lineage>
        <taxon>Eukaryota</taxon>
        <taxon>Viridiplantae</taxon>
        <taxon>Streptophyta</taxon>
        <taxon>Embryophyta</taxon>
        <taxon>Tracheophyta</taxon>
        <taxon>Spermatophyta</taxon>
        <taxon>Magnoliopsida</taxon>
        <taxon>eudicotyledons</taxon>
        <taxon>Gunneridae</taxon>
        <taxon>Pentapetalae</taxon>
        <taxon>asterids</taxon>
        <taxon>lamiids</taxon>
        <taxon>Lamiales</taxon>
        <taxon>Pedaliaceae</taxon>
        <taxon>Sesamum</taxon>
    </lineage>
</organism>
<dbReference type="EMBL" id="JACGWJ010000013">
    <property type="protein sequence ID" value="KAL0378612.1"/>
    <property type="molecule type" value="Genomic_DNA"/>
</dbReference>
<proteinExistence type="predicted"/>
<gene>
    <name evidence="1" type="ORF">Sradi_3166700</name>
</gene>